<feature type="transmembrane region" description="Helical" evidence="10">
    <location>
        <begin position="487"/>
        <end position="510"/>
    </location>
</feature>
<gene>
    <name evidence="12" type="ORF">ANIA_09344</name>
</gene>
<feature type="transmembrane region" description="Helical" evidence="10">
    <location>
        <begin position="1221"/>
        <end position="1244"/>
    </location>
</feature>
<dbReference type="SMART" id="SM00382">
    <property type="entry name" value="AAA"/>
    <property type="match status" value="2"/>
</dbReference>
<feature type="transmembrane region" description="Helical" evidence="10">
    <location>
        <begin position="1457"/>
        <end position="1475"/>
    </location>
</feature>
<dbReference type="GO" id="GO:0016887">
    <property type="term" value="F:ATP hydrolysis activity"/>
    <property type="evidence" value="ECO:0007669"/>
    <property type="project" value="InterPro"/>
</dbReference>
<feature type="transmembrane region" description="Helical" evidence="10">
    <location>
        <begin position="1265"/>
        <end position="1291"/>
    </location>
</feature>
<dbReference type="GO" id="GO:0005524">
    <property type="term" value="F:ATP binding"/>
    <property type="evidence" value="ECO:0007669"/>
    <property type="project" value="UniProtKB-KW"/>
</dbReference>
<comment type="subcellular location">
    <subcellularLocation>
        <location evidence="1">Membrane</location>
        <topology evidence="1">Multi-pass membrane protein</topology>
    </subcellularLocation>
</comment>
<keyword evidence="3" id="KW-0813">Transport</keyword>
<dbReference type="PROSITE" id="PS50893">
    <property type="entry name" value="ABC_TRANSPORTER_2"/>
    <property type="match status" value="2"/>
</dbReference>
<evidence type="ECO:0000256" key="9">
    <source>
        <dbReference type="SAM" id="MobiDB-lite"/>
    </source>
</evidence>
<dbReference type="EMBL" id="BN001308">
    <property type="protein sequence ID" value="CBF87442.1"/>
    <property type="molecule type" value="Genomic_DNA"/>
</dbReference>
<dbReference type="Pfam" id="PF01061">
    <property type="entry name" value="ABC2_membrane"/>
    <property type="match status" value="2"/>
</dbReference>
<dbReference type="InterPro" id="IPR017871">
    <property type="entry name" value="ABC_transporter-like_CS"/>
</dbReference>
<proteinExistence type="inferred from homology"/>
<dbReference type="InParanoid" id="Q5AQT6"/>
<keyword evidence="5" id="KW-0547">Nucleotide-binding</keyword>
<feature type="compositionally biased region" description="Polar residues" evidence="9">
    <location>
        <begin position="41"/>
        <end position="54"/>
    </location>
</feature>
<feature type="transmembrane region" description="Helical" evidence="10">
    <location>
        <begin position="1303"/>
        <end position="1320"/>
    </location>
</feature>
<feature type="transmembrane region" description="Helical" evidence="10">
    <location>
        <begin position="638"/>
        <end position="656"/>
    </location>
</feature>
<reference evidence="13" key="2">
    <citation type="journal article" date="2009" name="Fungal Genet. Biol.">
        <title>The 2008 update of the Aspergillus nidulans genome annotation: a community effort.</title>
        <authorList>
            <person name="Wortman J.R."/>
            <person name="Gilsenan J.M."/>
            <person name="Joardar V."/>
            <person name="Deegan J."/>
            <person name="Clutterbuck J."/>
            <person name="Andersen M.R."/>
            <person name="Archer D."/>
            <person name="Bencina M."/>
            <person name="Braus G."/>
            <person name="Coutinho P."/>
            <person name="von Dohren H."/>
            <person name="Doonan J."/>
            <person name="Driessen A.J."/>
            <person name="Durek P."/>
            <person name="Espeso E."/>
            <person name="Fekete E."/>
            <person name="Flipphi M."/>
            <person name="Estrada C.G."/>
            <person name="Geysens S."/>
            <person name="Goldman G."/>
            <person name="de Groot P.W."/>
            <person name="Hansen K."/>
            <person name="Harris S.D."/>
            <person name="Heinekamp T."/>
            <person name="Helmstaedt K."/>
            <person name="Henrissat B."/>
            <person name="Hofmann G."/>
            <person name="Homan T."/>
            <person name="Horio T."/>
            <person name="Horiuchi H."/>
            <person name="James S."/>
            <person name="Jones M."/>
            <person name="Karaffa L."/>
            <person name="Karanyi Z."/>
            <person name="Kato M."/>
            <person name="Keller N."/>
            <person name="Kelly D.E."/>
            <person name="Kiel J.A."/>
            <person name="Kim J.M."/>
            <person name="van der Klei I.J."/>
            <person name="Klis F.M."/>
            <person name="Kovalchuk A."/>
            <person name="Krasevec N."/>
            <person name="Kubicek C.P."/>
            <person name="Liu B."/>
            <person name="Maccabe A."/>
            <person name="Meyer V."/>
            <person name="Mirabito P."/>
            <person name="Miskei M."/>
            <person name="Mos M."/>
            <person name="Mullins J."/>
            <person name="Nelson D.R."/>
            <person name="Nielsen J."/>
            <person name="Oakley B.R."/>
            <person name="Osmani S.A."/>
            <person name="Pakula T."/>
            <person name="Paszewski A."/>
            <person name="Paulsen I."/>
            <person name="Pilsyk S."/>
            <person name="Pocsi I."/>
            <person name="Punt P.J."/>
            <person name="Ram A.F."/>
            <person name="Ren Q."/>
            <person name="Robellet X."/>
            <person name="Robson G."/>
            <person name="Seiboth B."/>
            <person name="van Solingen P."/>
            <person name="Specht T."/>
            <person name="Sun J."/>
            <person name="Taheri-Talesh N."/>
            <person name="Takeshita N."/>
            <person name="Ussery D."/>
            <person name="vanKuyk P.A."/>
            <person name="Visser H."/>
            <person name="van de Vondervoort P.J."/>
            <person name="de Vries R.P."/>
            <person name="Walton J."/>
            <person name="Xiang X."/>
            <person name="Xiong Y."/>
            <person name="Zeng A.P."/>
            <person name="Brandt B.W."/>
            <person name="Cornell M.J."/>
            <person name="van den Hondel C.A."/>
            <person name="Visser J."/>
            <person name="Oliver S.G."/>
            <person name="Turner G."/>
        </authorList>
    </citation>
    <scope>GENOME REANNOTATION</scope>
    <source>
        <strain evidence="13">FGSC A4 / ATCC 38163 / CBS 112.46 / NRRL 194 / M139</strain>
    </source>
</reference>
<evidence type="ECO:0000256" key="3">
    <source>
        <dbReference type="ARBA" id="ARBA00022448"/>
    </source>
</evidence>
<evidence type="ECO:0000256" key="4">
    <source>
        <dbReference type="ARBA" id="ARBA00022692"/>
    </source>
</evidence>
<feature type="transmembrane region" description="Helical" evidence="10">
    <location>
        <begin position="581"/>
        <end position="599"/>
    </location>
</feature>
<dbReference type="InterPro" id="IPR027417">
    <property type="entry name" value="P-loop_NTPase"/>
</dbReference>
<dbReference type="KEGG" id="ani:ANIA_09344"/>
<dbReference type="Pfam" id="PF00005">
    <property type="entry name" value="ABC_tran"/>
    <property type="match status" value="2"/>
</dbReference>
<feature type="domain" description="ABC transporter" evidence="11">
    <location>
        <begin position="848"/>
        <end position="1091"/>
    </location>
</feature>
<accession>C8VR47</accession>
<evidence type="ECO:0000256" key="2">
    <source>
        <dbReference type="ARBA" id="ARBA00006012"/>
    </source>
</evidence>
<keyword evidence="13" id="KW-1185">Reference proteome</keyword>
<dbReference type="GeneID" id="2867784"/>
<dbReference type="Proteomes" id="UP000000560">
    <property type="component" value="Chromosome VIII"/>
</dbReference>
<feature type="domain" description="ABC transporter" evidence="11">
    <location>
        <begin position="126"/>
        <end position="378"/>
    </location>
</feature>
<dbReference type="Pfam" id="PF06422">
    <property type="entry name" value="PDR_CDR"/>
    <property type="match status" value="2"/>
</dbReference>
<feature type="transmembrane region" description="Helical" evidence="10">
    <location>
        <begin position="1189"/>
        <end position="1209"/>
    </location>
</feature>
<feature type="region of interest" description="Disordered" evidence="9">
    <location>
        <begin position="1"/>
        <end position="69"/>
    </location>
</feature>
<evidence type="ECO:0000259" key="11">
    <source>
        <dbReference type="PROSITE" id="PS50893"/>
    </source>
</evidence>
<reference evidence="13" key="1">
    <citation type="journal article" date="2005" name="Nature">
        <title>Sequencing of Aspergillus nidulans and comparative analysis with A. fumigatus and A. oryzae.</title>
        <authorList>
            <person name="Galagan J.E."/>
            <person name="Calvo S.E."/>
            <person name="Cuomo C."/>
            <person name="Ma L.J."/>
            <person name="Wortman J.R."/>
            <person name="Batzoglou S."/>
            <person name="Lee S.I."/>
            <person name="Basturkmen M."/>
            <person name="Spevak C.C."/>
            <person name="Clutterbuck J."/>
            <person name="Kapitonov V."/>
            <person name="Jurka J."/>
            <person name="Scazzocchio C."/>
            <person name="Farman M."/>
            <person name="Butler J."/>
            <person name="Purcell S."/>
            <person name="Harris S."/>
            <person name="Braus G.H."/>
            <person name="Draht O."/>
            <person name="Busch S."/>
            <person name="D'Enfert C."/>
            <person name="Bouchier C."/>
            <person name="Goldman G.H."/>
            <person name="Bell-Pedersen D."/>
            <person name="Griffiths-Jones S."/>
            <person name="Doonan J.H."/>
            <person name="Yu J."/>
            <person name="Vienken K."/>
            <person name="Pain A."/>
            <person name="Freitag M."/>
            <person name="Selker E.U."/>
            <person name="Archer D.B."/>
            <person name="Penalva M.A."/>
            <person name="Oakley B.R."/>
            <person name="Momany M."/>
            <person name="Tanaka T."/>
            <person name="Kumagai T."/>
            <person name="Asai K."/>
            <person name="Machida M."/>
            <person name="Nierman W.C."/>
            <person name="Denning D.W."/>
            <person name="Caddick M."/>
            <person name="Hynes M."/>
            <person name="Paoletti M."/>
            <person name="Fischer R."/>
            <person name="Miller B."/>
            <person name="Dyer P."/>
            <person name="Sachs M.S."/>
            <person name="Osmani S.A."/>
            <person name="Birren B.W."/>
        </authorList>
    </citation>
    <scope>NUCLEOTIDE SEQUENCE [LARGE SCALE GENOMIC DNA]</scope>
    <source>
        <strain evidence="13">FGSC A4 / ATCC 38163 / CBS 112.46 / NRRL 194 / M139</strain>
    </source>
</reference>
<dbReference type="PANTHER" id="PTHR19241">
    <property type="entry name" value="ATP-BINDING CASSETTE TRANSPORTER"/>
    <property type="match status" value="1"/>
</dbReference>
<dbReference type="InterPro" id="IPR034001">
    <property type="entry name" value="ABCG_PDR_1"/>
</dbReference>
<dbReference type="GO" id="GO:0005886">
    <property type="term" value="C:plasma membrane"/>
    <property type="evidence" value="ECO:0007669"/>
    <property type="project" value="UniProtKB-SubCell"/>
</dbReference>
<dbReference type="InterPro" id="IPR034003">
    <property type="entry name" value="ABCG_PDR_2"/>
</dbReference>
<protein>
    <submittedName>
        <fullName evidence="12">ABC multidrug transporter (Eurofung)</fullName>
    </submittedName>
</protein>
<dbReference type="eggNOG" id="KOG0065">
    <property type="taxonomic scope" value="Eukaryota"/>
</dbReference>
<dbReference type="FunFam" id="3.40.50.300:FF:000054">
    <property type="entry name" value="ABC multidrug transporter atrF"/>
    <property type="match status" value="1"/>
</dbReference>
<comment type="similarity">
    <text evidence="2">Belongs to the ABC transporter superfamily. ABCG family. PDR (TC 3.A.1.205) subfamily.</text>
</comment>
<feature type="region of interest" description="Disordered" evidence="9">
    <location>
        <begin position="812"/>
        <end position="832"/>
    </location>
</feature>
<accession>Q5AQT6</accession>
<organism evidence="12 13">
    <name type="scientific">Emericella nidulans (strain FGSC A4 / ATCC 38163 / CBS 112.46 / NRRL 194 / M139)</name>
    <name type="common">Aspergillus nidulans</name>
    <dbReference type="NCBI Taxonomy" id="227321"/>
    <lineage>
        <taxon>Eukaryota</taxon>
        <taxon>Fungi</taxon>
        <taxon>Dikarya</taxon>
        <taxon>Ascomycota</taxon>
        <taxon>Pezizomycotina</taxon>
        <taxon>Eurotiomycetes</taxon>
        <taxon>Eurotiomycetidae</taxon>
        <taxon>Eurotiales</taxon>
        <taxon>Aspergillaceae</taxon>
        <taxon>Aspergillus</taxon>
        <taxon>Aspergillus subgen. Nidulantes</taxon>
    </lineage>
</organism>
<evidence type="ECO:0000256" key="7">
    <source>
        <dbReference type="ARBA" id="ARBA00022989"/>
    </source>
</evidence>
<dbReference type="OMA" id="ANAINFC"/>
<keyword evidence="4 10" id="KW-0812">Transmembrane</keyword>
<dbReference type="SUPFAM" id="SSF52540">
    <property type="entry name" value="P-loop containing nucleoside triphosphate hydrolases"/>
    <property type="match status" value="2"/>
</dbReference>
<dbReference type="GO" id="GO:0140359">
    <property type="term" value="F:ABC-type transporter activity"/>
    <property type="evidence" value="ECO:0007669"/>
    <property type="project" value="InterPro"/>
</dbReference>
<keyword evidence="6" id="KW-0067">ATP-binding</keyword>
<evidence type="ECO:0000256" key="6">
    <source>
        <dbReference type="ARBA" id="ARBA00022840"/>
    </source>
</evidence>
<evidence type="ECO:0000313" key="13">
    <source>
        <dbReference type="Proteomes" id="UP000000560"/>
    </source>
</evidence>
<dbReference type="InterPro" id="IPR029481">
    <property type="entry name" value="ABC_trans_N"/>
</dbReference>
<feature type="transmembrane region" description="Helical" evidence="10">
    <location>
        <begin position="605"/>
        <end position="626"/>
    </location>
</feature>
<dbReference type="Gene3D" id="3.40.50.300">
    <property type="entry name" value="P-loop containing nucleotide triphosphate hydrolases"/>
    <property type="match status" value="2"/>
</dbReference>
<evidence type="ECO:0000256" key="1">
    <source>
        <dbReference type="ARBA" id="ARBA00004141"/>
    </source>
</evidence>
<dbReference type="RefSeq" id="XP_682613.1">
    <property type="nucleotide sequence ID" value="XM_677521.1"/>
</dbReference>
<feature type="transmembrane region" description="Helical" evidence="10">
    <location>
        <begin position="516"/>
        <end position="534"/>
    </location>
</feature>
<sequence length="1486" mass="166488">MGQDSAVGEASSQSTRGDGPLSAVEQEDKLHNEVSKVAKRLSTSSASENGQPQVLNPMPGSNLDPSSPAFDARTWVKEFNRLLESDPESAPPRALGVAFKQLGVFAYGTAAEFQKTTGNVLIEAAVYLARWFRGNRHGRRVDILRNFEGVVEKGEMLLVLGPPGSGCSTLLKSLAGETADLNIAPESYINFRGLDLASVRSSFRGDVLYNDELDTHLAHLTVGETLTFASRARSVRHVPGAFSRRQLDTARRDVMMATFGLNHTIDTRVGDDFVRGVSGGERKRVSIAEASLAGAKFQCWDNSTRGLDSANAINFCSSLRLQADLLDVTSVVTLYQAPQAAYDLFDRVTLIYEGRQIFFGHITEAKGYFEKLGFFAPSRQTIPDFLTSMTSAEERRVRPGFEESAPRSPDEFAERWRLSDERRKLLDELASYEQKHPPEVRMAEYDRSRRAEQAQQQRAKSAYTISYPQQVSLTLWRAYRRLLADPGFTIASLLFNVVMALILGSMFYNLKPDTSSFYYRGGIIYFSLLFNAFASQLEVIPSKLNFSVLTIYAERPVVEKQNRYAFYHQSAQAIASYLMDLPYKIINMFVFNILIYFMANLRREAGAFFFFCLTTLLSTLVQSAVFRTLACITRTSEQAMIPSAILSLGLMIYTGFTTPPGYMPGWSRWMAYINPLWYGFEALMANEFHERDFPCASMVPTGQGYANLPSASQICSVVGSEVGSALVNGDSYISKSFDYWNVHKWRLVNSKNTIDTEGQCTNGSRSNRNIGILCGFLAIFFPTYVLAAELAKPPKTRGEILVFGRGKGFHRREQPLDAESQEKDRPVVADKTHGSLQSDTIIAGKDVFHWEDLCYDIKVKGGTRRLLDHIDGWVKPGVSTILMGVSGAGKTTLLDVLATRVTTGVVTGQAMVNGKPTDPSFQHKVGYVQQQDLHLSTMTVREALQFSAVLRQSAEIPKSEKLAYVEQVIDTLEMREFADAVIGVPGEGLNVEQRKRLTIGVELAAKPQLLVFFDEPTSGLDSQTSWVISELIKKLTNSGQAVLCTIHQPSAILFNQFDRLLLIAPGGKTVYFGDLGSGASTLIQYFEKYGTPPCPAGANPAEWMLRVIEPPADGSKGLNWHQIWLDSPEYQAVKAELGHLRNLRTLGSTRGEGLEVENSSQHQEFVASFWTQFSQVLQRTWKHFWRSPTYIWSKIILVVLSSLYLGFSFNVNNSIQGLQNQLWAIFMLLILFINITEQIMPMFLPQRALYEARERPSKIYRWTTYLLSNILIELVWQTLMAVLLYFCWYYPVGFVQNTTSDDQAIRGFAVFLFLWVYLLFTSTMAHFAIFWINLPETAGVLTSLLWMLVGVSMADLPKFWTFMYRVSPATYLVGGIMSNAVANSDVICADREILRMAPIGNLTCNEFLTPYINVAGGLVLNPTSQSTCEYCPLATTNEFLDRFQISYSTRWRDLGLVWVYILVNIVAGMGLYWAFKVPKRRGSKHA</sequence>
<keyword evidence="7 10" id="KW-1133">Transmembrane helix</keyword>
<dbReference type="InterPro" id="IPR003593">
    <property type="entry name" value="AAA+_ATPase"/>
</dbReference>
<dbReference type="HOGENOM" id="CLU_000604_35_0_1"/>
<feature type="transmembrane region" description="Helical" evidence="10">
    <location>
        <begin position="770"/>
        <end position="787"/>
    </location>
</feature>
<name>Q5AQT6_EMENI</name>
<keyword evidence="8 10" id="KW-0472">Membrane</keyword>
<evidence type="ECO:0000256" key="10">
    <source>
        <dbReference type="SAM" id="Phobius"/>
    </source>
</evidence>
<dbReference type="Pfam" id="PF14510">
    <property type="entry name" value="ABC_trans_N"/>
    <property type="match status" value="1"/>
</dbReference>
<feature type="compositionally biased region" description="Basic and acidic residues" evidence="9">
    <location>
        <begin position="26"/>
        <end position="36"/>
    </location>
</feature>
<dbReference type="PROSITE" id="PS00211">
    <property type="entry name" value="ABC_TRANSPORTER_1"/>
    <property type="match status" value="1"/>
</dbReference>
<dbReference type="CDD" id="cd03233">
    <property type="entry name" value="ABCG_PDR_domain1"/>
    <property type="match status" value="1"/>
</dbReference>
<dbReference type="CDD" id="cd03232">
    <property type="entry name" value="ABCG_PDR_domain2"/>
    <property type="match status" value="1"/>
</dbReference>
<evidence type="ECO:0000256" key="8">
    <source>
        <dbReference type="ARBA" id="ARBA00023136"/>
    </source>
</evidence>
<evidence type="ECO:0000313" key="12">
    <source>
        <dbReference type="EMBL" id="CBF87442.1"/>
    </source>
</evidence>
<evidence type="ECO:0000256" key="5">
    <source>
        <dbReference type="ARBA" id="ARBA00022741"/>
    </source>
</evidence>
<dbReference type="InterPro" id="IPR003439">
    <property type="entry name" value="ABC_transporter-like_ATP-bd"/>
</dbReference>
<dbReference type="InterPro" id="IPR013525">
    <property type="entry name" value="ABC2_TM"/>
</dbReference>
<dbReference type="InterPro" id="IPR010929">
    <property type="entry name" value="PDR_CDR_ABC"/>
</dbReference>
<dbReference type="OrthoDB" id="245989at2759"/>